<sequence>MSVLVPAAFFTYMRVEFLHPNPSRDAEFCGMPLLGAIMLCFAVCFALSLFAGITGILSYLQLTAPRPLPRRLELIAVGSPAMAVFVIALAVAVLE</sequence>
<name>A0A1T4SF65_9GAMM</name>
<dbReference type="EMBL" id="FUXP01000017">
    <property type="protein sequence ID" value="SKA26825.1"/>
    <property type="molecule type" value="Genomic_DNA"/>
</dbReference>
<feature type="transmembrane region" description="Helical" evidence="1">
    <location>
        <begin position="72"/>
        <end position="94"/>
    </location>
</feature>
<dbReference type="AlphaFoldDB" id="A0A1T4SF65"/>
<organism evidence="2 3">
    <name type="scientific">Lysobacter spongiicola DSM 21749</name>
    <dbReference type="NCBI Taxonomy" id="1122188"/>
    <lineage>
        <taxon>Bacteria</taxon>
        <taxon>Pseudomonadati</taxon>
        <taxon>Pseudomonadota</taxon>
        <taxon>Gammaproteobacteria</taxon>
        <taxon>Lysobacterales</taxon>
        <taxon>Lysobacteraceae</taxon>
        <taxon>Novilysobacter</taxon>
    </lineage>
</organism>
<feature type="transmembrane region" description="Helical" evidence="1">
    <location>
        <begin position="33"/>
        <end position="60"/>
    </location>
</feature>
<evidence type="ECO:0000256" key="1">
    <source>
        <dbReference type="SAM" id="Phobius"/>
    </source>
</evidence>
<accession>A0A1T4SF65</accession>
<dbReference type="Proteomes" id="UP000190061">
    <property type="component" value="Unassembled WGS sequence"/>
</dbReference>
<keyword evidence="3" id="KW-1185">Reference proteome</keyword>
<evidence type="ECO:0000313" key="2">
    <source>
        <dbReference type="EMBL" id="SKA26825.1"/>
    </source>
</evidence>
<proteinExistence type="predicted"/>
<keyword evidence="1" id="KW-0812">Transmembrane</keyword>
<reference evidence="2 3" key="1">
    <citation type="submission" date="2017-02" db="EMBL/GenBank/DDBJ databases">
        <authorList>
            <person name="Peterson S.W."/>
        </authorList>
    </citation>
    <scope>NUCLEOTIDE SEQUENCE [LARGE SCALE GENOMIC DNA]</scope>
    <source>
        <strain evidence="2 3">DSM 21749</strain>
    </source>
</reference>
<gene>
    <name evidence="2" type="ORF">SAMN02745674_02809</name>
</gene>
<keyword evidence="1" id="KW-0472">Membrane</keyword>
<keyword evidence="1" id="KW-1133">Transmembrane helix</keyword>
<protein>
    <submittedName>
        <fullName evidence="2">Uncharacterized protein</fullName>
    </submittedName>
</protein>
<evidence type="ECO:0000313" key="3">
    <source>
        <dbReference type="Proteomes" id="UP000190061"/>
    </source>
</evidence>